<gene>
    <name evidence="2" type="ORF">ACFO9K_08315</name>
</gene>
<organism evidence="2 3">
    <name type="scientific">Halorussus aquaticus</name>
    <dbReference type="NCBI Taxonomy" id="2953748"/>
    <lineage>
        <taxon>Archaea</taxon>
        <taxon>Methanobacteriati</taxon>
        <taxon>Methanobacteriota</taxon>
        <taxon>Stenosarchaea group</taxon>
        <taxon>Halobacteria</taxon>
        <taxon>Halobacteriales</taxon>
        <taxon>Haladaptataceae</taxon>
        <taxon>Halorussus</taxon>
    </lineage>
</organism>
<dbReference type="RefSeq" id="WP_254269975.1">
    <property type="nucleotide sequence ID" value="NZ_CP100400.1"/>
</dbReference>
<keyword evidence="3" id="KW-1185">Reference proteome</keyword>
<protein>
    <submittedName>
        <fullName evidence="2">Uncharacterized protein</fullName>
    </submittedName>
</protein>
<accession>A0ABD5Q0S9</accession>
<evidence type="ECO:0000313" key="3">
    <source>
        <dbReference type="Proteomes" id="UP001595945"/>
    </source>
</evidence>
<reference evidence="2 3" key="1">
    <citation type="journal article" date="2019" name="Int. J. Syst. Evol. Microbiol.">
        <title>The Global Catalogue of Microorganisms (GCM) 10K type strain sequencing project: providing services to taxonomists for standard genome sequencing and annotation.</title>
        <authorList>
            <consortium name="The Broad Institute Genomics Platform"/>
            <consortium name="The Broad Institute Genome Sequencing Center for Infectious Disease"/>
            <person name="Wu L."/>
            <person name="Ma J."/>
        </authorList>
    </citation>
    <scope>NUCLEOTIDE SEQUENCE [LARGE SCALE GENOMIC DNA]</scope>
    <source>
        <strain evidence="2 3">XZYJ18</strain>
    </source>
</reference>
<dbReference type="EMBL" id="JBHSHT010000001">
    <property type="protein sequence ID" value="MFC4824265.1"/>
    <property type="molecule type" value="Genomic_DNA"/>
</dbReference>
<keyword evidence="1" id="KW-0812">Transmembrane</keyword>
<dbReference type="AlphaFoldDB" id="A0ABD5Q0S9"/>
<feature type="transmembrane region" description="Helical" evidence="1">
    <location>
        <begin position="33"/>
        <end position="51"/>
    </location>
</feature>
<name>A0ABD5Q0S9_9EURY</name>
<comment type="caution">
    <text evidence="2">The sequence shown here is derived from an EMBL/GenBank/DDBJ whole genome shotgun (WGS) entry which is preliminary data.</text>
</comment>
<dbReference type="GeneID" id="73045052"/>
<proteinExistence type="predicted"/>
<keyword evidence="1" id="KW-1133">Transmembrane helix</keyword>
<evidence type="ECO:0000313" key="2">
    <source>
        <dbReference type="EMBL" id="MFC4824265.1"/>
    </source>
</evidence>
<keyword evidence="1" id="KW-0472">Membrane</keyword>
<evidence type="ECO:0000256" key="1">
    <source>
        <dbReference type="SAM" id="Phobius"/>
    </source>
</evidence>
<dbReference type="Proteomes" id="UP001595945">
    <property type="component" value="Unassembled WGS sequence"/>
</dbReference>
<sequence>MKTLIRLGSVSLTSAVASLIVSFTDSGGENFRSLVYVVGGATAIVLGIRRVP</sequence>